<evidence type="ECO:0000256" key="1">
    <source>
        <dbReference type="SAM" id="MobiDB-lite"/>
    </source>
</evidence>
<name>A0A2V0R9Z5_9ZZZZ</name>
<accession>A0A2V0R9Z5</accession>
<feature type="compositionally biased region" description="Basic and acidic residues" evidence="1">
    <location>
        <begin position="247"/>
        <end position="256"/>
    </location>
</feature>
<evidence type="ECO:0000313" key="2">
    <source>
        <dbReference type="EMBL" id="GBH21917.1"/>
    </source>
</evidence>
<dbReference type="AlphaFoldDB" id="A0A2V0R9Z5"/>
<feature type="region of interest" description="Disordered" evidence="1">
    <location>
        <begin position="247"/>
        <end position="281"/>
    </location>
</feature>
<organism evidence="2">
    <name type="scientific">viral metagenome</name>
    <dbReference type="NCBI Taxonomy" id="1070528"/>
    <lineage>
        <taxon>unclassified sequences</taxon>
        <taxon>metagenomes</taxon>
        <taxon>organismal metagenomes</taxon>
    </lineage>
</organism>
<dbReference type="EMBL" id="BDQA01000445">
    <property type="protein sequence ID" value="GBH21917.1"/>
    <property type="molecule type" value="Genomic_RNA"/>
</dbReference>
<proteinExistence type="predicted"/>
<comment type="caution">
    <text evidence="2">The sequence shown here is derived from an EMBL/GenBank/DDBJ whole genome shotgun (WGS) entry which is preliminary data.</text>
</comment>
<protein>
    <submittedName>
        <fullName evidence="2">Uncharacterized protein</fullName>
    </submittedName>
</protein>
<reference evidence="2" key="1">
    <citation type="submission" date="2017-04" db="EMBL/GenBank/DDBJ databases">
        <title>Unveiling RNA virosphere associated with marine microorganisms.</title>
        <authorList>
            <person name="Urayama S."/>
            <person name="Takaki Y."/>
            <person name="Nishi S."/>
            <person name="Yoshida Y."/>
            <person name="Deguchi S."/>
            <person name="Takai K."/>
            <person name="Nunoura T."/>
        </authorList>
    </citation>
    <scope>NUCLEOTIDE SEQUENCE</scope>
</reference>
<sequence>MLLQNFRLLFSDRFTLKIIPSIDFDHQFDYLCEKIRLQQNSKIKPEHFKNIFYALLYVRLNPKNDVSMNIISMLSHLYLPGGFQECISFIPLRGQMYNIKGTTLTFELHDKVREYVEQNYDNGKLLSNASYLSRELSLNKIALRSKFNERIVFGTDRGFLLNSFMSYEDKIPELGAMPQLMYVSNALPNVNVSVAVSLLFGLHCNEESVRSFVGLAGCIGAVEFSEQGFLQNVRTSIDMLFRFNGKDKSSDDKGASDKVSPVKSEIDKSAYNSGPPHSGNNYSDSIVQVSQVINERLNRLEGSFSSLKEIIRKDISLRDPTLLTEIT</sequence>